<feature type="transmembrane region" description="Helical" evidence="8">
    <location>
        <begin position="29"/>
        <end position="51"/>
    </location>
</feature>
<evidence type="ECO:0000313" key="11">
    <source>
        <dbReference type="Proteomes" id="UP000295064"/>
    </source>
</evidence>
<evidence type="ECO:0000256" key="6">
    <source>
        <dbReference type="ARBA" id="ARBA00023136"/>
    </source>
</evidence>
<protein>
    <submittedName>
        <fullName evidence="10">Subunit length determinant protein</fullName>
    </submittedName>
</protein>
<keyword evidence="3" id="KW-1003">Cell membrane</keyword>
<evidence type="ECO:0000256" key="3">
    <source>
        <dbReference type="ARBA" id="ARBA00022475"/>
    </source>
</evidence>
<dbReference type="InterPro" id="IPR003856">
    <property type="entry name" value="LPS_length_determ_N"/>
</dbReference>
<comment type="similarity">
    <text evidence="2">Belongs to the CpsC/CapA family.</text>
</comment>
<evidence type="ECO:0000313" key="10">
    <source>
        <dbReference type="EMBL" id="TDO91291.1"/>
    </source>
</evidence>
<dbReference type="GO" id="GO:0005886">
    <property type="term" value="C:plasma membrane"/>
    <property type="evidence" value="ECO:0007669"/>
    <property type="project" value="UniProtKB-SubCell"/>
</dbReference>
<comment type="caution">
    <text evidence="10">The sequence shown here is derived from an EMBL/GenBank/DDBJ whole genome shotgun (WGS) entry which is preliminary data.</text>
</comment>
<evidence type="ECO:0000256" key="1">
    <source>
        <dbReference type="ARBA" id="ARBA00004651"/>
    </source>
</evidence>
<evidence type="ECO:0000256" key="2">
    <source>
        <dbReference type="ARBA" id="ARBA00006683"/>
    </source>
</evidence>
<dbReference type="EMBL" id="SNWX01000009">
    <property type="protein sequence ID" value="TDO91291.1"/>
    <property type="molecule type" value="Genomic_DNA"/>
</dbReference>
<gene>
    <name evidence="10" type="ORF">DFR79_10939</name>
</gene>
<evidence type="ECO:0000259" key="9">
    <source>
        <dbReference type="Pfam" id="PF02706"/>
    </source>
</evidence>
<feature type="transmembrane region" description="Helical" evidence="8">
    <location>
        <begin position="248"/>
        <end position="267"/>
    </location>
</feature>
<dbReference type="PANTHER" id="PTHR32309">
    <property type="entry name" value="TYROSINE-PROTEIN KINASE"/>
    <property type="match status" value="1"/>
</dbReference>
<feature type="coiled-coil region" evidence="7">
    <location>
        <begin position="155"/>
        <end position="225"/>
    </location>
</feature>
<dbReference type="OrthoDB" id="2360475at2"/>
<evidence type="ECO:0000256" key="8">
    <source>
        <dbReference type="SAM" id="Phobius"/>
    </source>
</evidence>
<keyword evidence="7" id="KW-0175">Coiled coil</keyword>
<evidence type="ECO:0000256" key="5">
    <source>
        <dbReference type="ARBA" id="ARBA00022989"/>
    </source>
</evidence>
<sequence length="274" mass="31104">MENEPEPNYYDEYEIDLREYIMLLWENKFFIIGLTAAAVIIAFLVSSFVMAPTYQTRARIQLSNYEGLYSEPSTAVQLLSSTDLMQNVMSGLGIEMSAARLNSYINSNLTVSQIGSTSILSITVKNNEPQLTLNIAEGIINNFESDSNQYFQNKIENEREYISDLKADLKEINSDIERNQELIAASREAGELETASLLIQENTALQNSKRELRKAIEEKETKLLNFYPLEVLDAPYLPENPISPNIRLNVAIAAVLALMLAVFIIFFKEFMKEE</sequence>
<name>A0A4R6LUC4_9FIRM</name>
<evidence type="ECO:0000256" key="4">
    <source>
        <dbReference type="ARBA" id="ARBA00022692"/>
    </source>
</evidence>
<accession>A0A4R6LUC4</accession>
<dbReference type="Proteomes" id="UP000295064">
    <property type="component" value="Unassembled WGS sequence"/>
</dbReference>
<dbReference type="RefSeq" id="WP_133514851.1">
    <property type="nucleotide sequence ID" value="NZ_SNWX01000009.1"/>
</dbReference>
<reference evidence="10 11" key="1">
    <citation type="submission" date="2019-03" db="EMBL/GenBank/DDBJ databases">
        <title>Subsurface microbial communities from deep shales in Ohio and West Virginia, USA.</title>
        <authorList>
            <person name="Wrighton K."/>
        </authorList>
    </citation>
    <scope>NUCLEOTIDE SEQUENCE [LARGE SCALE GENOMIC DNA]</scope>
    <source>
        <strain evidence="10 11">MA284_T2</strain>
    </source>
</reference>
<keyword evidence="4 8" id="KW-0812">Transmembrane</keyword>
<proteinExistence type="inferred from homology"/>
<dbReference type="Pfam" id="PF02706">
    <property type="entry name" value="Wzz"/>
    <property type="match status" value="1"/>
</dbReference>
<evidence type="ECO:0000256" key="7">
    <source>
        <dbReference type="SAM" id="Coils"/>
    </source>
</evidence>
<dbReference type="InterPro" id="IPR050445">
    <property type="entry name" value="Bact_polysacc_biosynth/exp"/>
</dbReference>
<organism evidence="10 11">
    <name type="scientific">Halanaerobium saccharolyticum</name>
    <dbReference type="NCBI Taxonomy" id="43595"/>
    <lineage>
        <taxon>Bacteria</taxon>
        <taxon>Bacillati</taxon>
        <taxon>Bacillota</taxon>
        <taxon>Clostridia</taxon>
        <taxon>Halanaerobiales</taxon>
        <taxon>Halanaerobiaceae</taxon>
        <taxon>Halanaerobium</taxon>
    </lineage>
</organism>
<comment type="subcellular location">
    <subcellularLocation>
        <location evidence="1">Cell membrane</location>
        <topology evidence="1">Multi-pass membrane protein</topology>
    </subcellularLocation>
</comment>
<dbReference type="PANTHER" id="PTHR32309:SF13">
    <property type="entry name" value="FERRIC ENTEROBACTIN TRANSPORT PROTEIN FEPE"/>
    <property type="match status" value="1"/>
</dbReference>
<keyword evidence="6 8" id="KW-0472">Membrane</keyword>
<feature type="domain" description="Polysaccharide chain length determinant N-terminal" evidence="9">
    <location>
        <begin position="14"/>
        <end position="89"/>
    </location>
</feature>
<dbReference type="AlphaFoldDB" id="A0A4R6LUC4"/>
<dbReference type="GO" id="GO:0004713">
    <property type="term" value="F:protein tyrosine kinase activity"/>
    <property type="evidence" value="ECO:0007669"/>
    <property type="project" value="TreeGrafter"/>
</dbReference>
<keyword evidence="5 8" id="KW-1133">Transmembrane helix</keyword>